<comment type="catalytic activity">
    <reaction evidence="1">
        <text>a 3-(acyloxy)acyl derivative of bacterial toxin + H2O = a 3-hydroxyacyl derivative of bacterial toxin + a fatty acid + H(+)</text>
        <dbReference type="Rhea" id="RHEA:12032"/>
        <dbReference type="ChEBI" id="CHEBI:15377"/>
        <dbReference type="ChEBI" id="CHEBI:15378"/>
        <dbReference type="ChEBI" id="CHEBI:28868"/>
        <dbReference type="ChEBI" id="CHEBI:136853"/>
        <dbReference type="ChEBI" id="CHEBI:140675"/>
        <dbReference type="EC" id="3.1.1.77"/>
    </reaction>
</comment>
<sequence>MRVVLLSGITALTLALSVQQVSALELSAAVGHTQESTSSLRLGLRKSFQSSWWHSDLGALSGYWAAGYTYWDGDKKSSNHSLSVSPVFVYEFNAARIKPYIEAGIGVAAFRHTRVEQRDLSTAFQFEDRIGVGLGYRNQRLGLSAIHYSNAGIKKPNDGINTYSLHYSLAL</sequence>
<evidence type="ECO:0000313" key="4">
    <source>
        <dbReference type="EMBL" id="WBE26266.1"/>
    </source>
</evidence>
<gene>
    <name evidence="4" type="ORF">O6P33_05410</name>
</gene>
<evidence type="ECO:0000256" key="3">
    <source>
        <dbReference type="SAM" id="SignalP"/>
    </source>
</evidence>
<dbReference type="EC" id="3.1.1.77" evidence="1"/>
<dbReference type="GO" id="GO:0050528">
    <property type="term" value="F:acyloxyacyl hydrolase activity"/>
    <property type="evidence" value="ECO:0007669"/>
    <property type="project" value="UniProtKB-EC"/>
</dbReference>
<dbReference type="Proteomes" id="UP001212189">
    <property type="component" value="Chromosome"/>
</dbReference>
<dbReference type="SUPFAM" id="SSF56925">
    <property type="entry name" value="OMPA-like"/>
    <property type="match status" value="1"/>
</dbReference>
<feature type="signal peptide" evidence="3">
    <location>
        <begin position="1"/>
        <end position="23"/>
    </location>
</feature>
<organism evidence="4 5">
    <name type="scientific">Denitrificimonas caeni</name>
    <dbReference type="NCBI Taxonomy" id="521720"/>
    <lineage>
        <taxon>Bacteria</taxon>
        <taxon>Pseudomonadati</taxon>
        <taxon>Pseudomonadota</taxon>
        <taxon>Gammaproteobacteria</taxon>
        <taxon>Pseudomonadales</taxon>
        <taxon>Pseudomonadaceae</taxon>
        <taxon>Denitrificimonas</taxon>
    </lineage>
</organism>
<name>A0AAE9VWV4_9GAMM</name>
<dbReference type="KEGG" id="dce:O6P33_05410"/>
<reference evidence="4 5" key="1">
    <citation type="submission" date="2022-12" db="EMBL/GenBank/DDBJ databases">
        <title>Coexistence and Characterization of a Novel Tigecycline Resistance gene tet(X) variant and blaNDM-1 in a Pseudomonas caeni Isolate of Chicken Origin.</title>
        <authorList>
            <person name="Lu X."/>
            <person name="Zhang L."/>
            <person name="Li R."/>
            <person name="Wang Z."/>
        </authorList>
    </citation>
    <scope>NUCLEOTIDE SEQUENCE [LARGE SCALE GENOMIC DNA]</scope>
    <source>
        <strain evidence="4 5">CE14</strain>
    </source>
</reference>
<dbReference type="GO" id="GO:0009279">
    <property type="term" value="C:cell outer membrane"/>
    <property type="evidence" value="ECO:0007669"/>
    <property type="project" value="UniProtKB-SubCell"/>
</dbReference>
<dbReference type="Gene3D" id="2.40.160.20">
    <property type="match status" value="1"/>
</dbReference>
<protein>
    <recommendedName>
        <fullName evidence="1">Lipid A deacylase</fullName>
        <ecNumber evidence="1">3.1.1.77</ecNumber>
    </recommendedName>
    <alternativeName>
        <fullName evidence="1">LPS 3-O-deacylase</fullName>
    </alternativeName>
    <alternativeName>
        <fullName evidence="1">Outer membrane enzyme</fullName>
    </alternativeName>
</protein>
<dbReference type="InterPro" id="IPR011250">
    <property type="entry name" value="OMP/PagP_B-barrel"/>
</dbReference>
<evidence type="ECO:0000256" key="2">
    <source>
        <dbReference type="PIRSR" id="PIRSR029681-2"/>
    </source>
</evidence>
<evidence type="ECO:0000256" key="1">
    <source>
        <dbReference type="PIRNR" id="PIRNR029681"/>
    </source>
</evidence>
<comment type="similarity">
    <text evidence="1">Belongs to the PagL family.</text>
</comment>
<dbReference type="AlphaFoldDB" id="A0AAE9VWV4"/>
<feature type="site" description="Critical for activity" evidence="2">
    <location>
        <position position="150"/>
    </location>
</feature>
<comment type="function">
    <text evidence="1">Has lipid A 3-O-deacylase activity. Hydrolyzes the ester bond at the 3 position of lipid A, a bioactive component of lipopolysaccharide (LPS), thereby releasing the primary fatty acyl moiety.</text>
</comment>
<keyword evidence="5" id="KW-1185">Reference proteome</keyword>
<evidence type="ECO:0000313" key="5">
    <source>
        <dbReference type="Proteomes" id="UP001212189"/>
    </source>
</evidence>
<dbReference type="PIRSF" id="PIRSF029681">
    <property type="entry name" value="PagL"/>
    <property type="match status" value="1"/>
</dbReference>
<keyword evidence="1 4" id="KW-0378">Hydrolase</keyword>
<keyword evidence="1" id="KW-0998">Cell outer membrane</keyword>
<accession>A0AAE9VWV4</accession>
<keyword evidence="3" id="KW-0732">Signal</keyword>
<comment type="subcellular location">
    <subcellularLocation>
        <location evidence="1">Cell outer membrane</location>
        <topology evidence="1">Multi-pass membrane protein</topology>
    </subcellularLocation>
</comment>
<dbReference type="EMBL" id="CP114976">
    <property type="protein sequence ID" value="WBE26266.1"/>
    <property type="molecule type" value="Genomic_DNA"/>
</dbReference>
<keyword evidence="1" id="KW-0472">Membrane</keyword>
<dbReference type="Pfam" id="PF09411">
    <property type="entry name" value="PagL"/>
    <property type="match status" value="1"/>
</dbReference>
<proteinExistence type="inferred from homology"/>
<dbReference type="RefSeq" id="WP_269819189.1">
    <property type="nucleotide sequence ID" value="NZ_CP114976.1"/>
</dbReference>
<dbReference type="InterPro" id="IPR018550">
    <property type="entry name" value="Lipid-A_deacylase-rel"/>
</dbReference>
<comment type="subunit">
    <text evidence="1">Homodimer.</text>
</comment>
<feature type="chain" id="PRO_5041955688" description="Lipid A deacylase" evidence="3">
    <location>
        <begin position="24"/>
        <end position="171"/>
    </location>
</feature>